<dbReference type="OrthoDB" id="1368457at2"/>
<dbReference type="AlphaFoldDB" id="A0A3D9H820"/>
<evidence type="ECO:0000313" key="1">
    <source>
        <dbReference type="EMBL" id="RED45638.1"/>
    </source>
</evidence>
<organism evidence="1 2">
    <name type="scientific">Seonamhaeicola aphaedonensis</name>
    <dbReference type="NCBI Taxonomy" id="1461338"/>
    <lineage>
        <taxon>Bacteria</taxon>
        <taxon>Pseudomonadati</taxon>
        <taxon>Bacteroidota</taxon>
        <taxon>Flavobacteriia</taxon>
        <taxon>Flavobacteriales</taxon>
        <taxon>Flavobacteriaceae</taxon>
    </lineage>
</organism>
<dbReference type="Gene3D" id="2.50.20.10">
    <property type="entry name" value="Lipoprotein localisation LolA/LolB/LppX"/>
    <property type="match status" value="1"/>
</dbReference>
<dbReference type="EMBL" id="QRDX01000008">
    <property type="protein sequence ID" value="RED45638.1"/>
    <property type="molecule type" value="Genomic_DNA"/>
</dbReference>
<protein>
    <recommendedName>
        <fullName evidence="3">Outer membrane lipoprotein-sorting protein</fullName>
    </recommendedName>
</protein>
<evidence type="ECO:0008006" key="3">
    <source>
        <dbReference type="Google" id="ProtNLM"/>
    </source>
</evidence>
<comment type="caution">
    <text evidence="1">The sequence shown here is derived from an EMBL/GenBank/DDBJ whole genome shotgun (WGS) entry which is preliminary data.</text>
</comment>
<evidence type="ECO:0000313" key="2">
    <source>
        <dbReference type="Proteomes" id="UP000256629"/>
    </source>
</evidence>
<reference evidence="1 2" key="1">
    <citation type="submission" date="2018-07" db="EMBL/GenBank/DDBJ databases">
        <title>Genomic Encyclopedia of Type Strains, Phase III (KMG-III): the genomes of soil and plant-associated and newly described type strains.</title>
        <authorList>
            <person name="Whitman W."/>
        </authorList>
    </citation>
    <scope>NUCLEOTIDE SEQUENCE [LARGE SCALE GENOMIC DNA]</scope>
    <source>
        <strain evidence="1 2">CECT 8487</strain>
    </source>
</reference>
<name>A0A3D9H820_9FLAO</name>
<gene>
    <name evidence="1" type="ORF">DFQ02_10816</name>
</gene>
<sequence>MRLFILSILFLSLYNNGYCQTVERILASCETQLDSNTEFHNKMTYTLFKSHTDNEVIEKMSGVSAKKKDTYYSKIGPTEFIFSPLLTLKISNPEKAVVISNPTFNENLFNVRITSKLLEHFNAQQVIDHEGFWECILDPITNDSPYSKYIIHISKKDYRLLRQILYLSDPILYKDNNGNPFNEPQRLEIAFSKRSKTELPKDTFDVNTYVQLIDNQYIPSPRISGYKIINAQTKTISIN</sequence>
<proteinExistence type="predicted"/>
<dbReference type="RefSeq" id="WP_147297779.1">
    <property type="nucleotide sequence ID" value="NZ_QRDX01000008.1"/>
</dbReference>
<keyword evidence="2" id="KW-1185">Reference proteome</keyword>
<dbReference type="Proteomes" id="UP000256629">
    <property type="component" value="Unassembled WGS sequence"/>
</dbReference>
<accession>A0A3D9H820</accession>